<accession>A0A1D8QXR9</accession>
<protein>
    <submittedName>
        <fullName evidence="1">Uncharacterized protein</fullName>
    </submittedName>
</protein>
<name>A0A1D8QXR9_9PROT</name>
<organism evidence="1 2">
    <name type="scientific">Acetobacter ascendens</name>
    <dbReference type="NCBI Taxonomy" id="481146"/>
    <lineage>
        <taxon>Bacteria</taxon>
        <taxon>Pseudomonadati</taxon>
        <taxon>Pseudomonadota</taxon>
        <taxon>Alphaproteobacteria</taxon>
        <taxon>Acetobacterales</taxon>
        <taxon>Acetobacteraceae</taxon>
        <taxon>Acetobacter</taxon>
    </lineage>
</organism>
<evidence type="ECO:0000313" key="1">
    <source>
        <dbReference type="EMBL" id="AOW47130.1"/>
    </source>
</evidence>
<dbReference type="KEGG" id="aasc:A4S02_10550"/>
<dbReference type="EMBL" id="CP015164">
    <property type="protein sequence ID" value="AOW47130.1"/>
    <property type="molecule type" value="Genomic_DNA"/>
</dbReference>
<sequence length="163" mass="19273">MRFALEFVARLKGQTITKVIERSVMDAADRSYIEDENHNIEANWLSYWDVNEGVRAIKLALDQRTHPTFEDEEMLDFVKTHWNFFSASPDLLKLRRQNIEVLWPSMPQLLDLWRETKTSDRHAVDHVMLQLLESAGLHKEDWSIPSEPEKRTYSSELDEEIPF</sequence>
<keyword evidence="2" id="KW-1185">Reference proteome</keyword>
<evidence type="ECO:0000313" key="2">
    <source>
        <dbReference type="Proteomes" id="UP000175973"/>
    </source>
</evidence>
<proteinExistence type="predicted"/>
<gene>
    <name evidence="1" type="ORF">A4S02_10550</name>
</gene>
<dbReference type="Proteomes" id="UP000175973">
    <property type="component" value="Chromosome"/>
</dbReference>
<reference evidence="2" key="1">
    <citation type="submission" date="2016-04" db="EMBL/GenBank/DDBJ databases">
        <authorList>
            <person name="Jeon C.O."/>
            <person name="Cho G.Y."/>
            <person name="Jeong H.I."/>
            <person name="Kim K.H."/>
        </authorList>
    </citation>
    <scope>NUCLEOTIDE SEQUENCE [LARGE SCALE GENOMIC DNA]</scope>
    <source>
        <strain evidence="2">LMG 1590</strain>
    </source>
</reference>
<dbReference type="AlphaFoldDB" id="A0A1D8QXR9"/>